<name>A0A644X0A2_9ZZZZ</name>
<dbReference type="Gene3D" id="3.40.50.2300">
    <property type="match status" value="1"/>
</dbReference>
<sequence>MRVMLIEDEPNAMERYSSYISSYDAAFDIVAKASTYEQARSLFIQTNPEIIFSDVVIPGNSGLHFLEEIRQRAWDGLAVIISGYGDFSYAQKAIKLSVFDYLLKPVFQKDLEQVLDKILRMMDAKEPEIHYFADRNLPSYVKKAVQYVEHYYNQEISLCAVAEFAHVSASYLSASFSKKCGMTFVEYLHAFRSDMAAKYLVETDLTLEEIADRVGFGDSSYLNRCFKKRFLLSPGQYRKQILCGQEDAHVQ</sequence>
<dbReference type="GO" id="GO:0043565">
    <property type="term" value="F:sequence-specific DNA binding"/>
    <property type="evidence" value="ECO:0007669"/>
    <property type="project" value="InterPro"/>
</dbReference>
<dbReference type="SUPFAM" id="SSF52172">
    <property type="entry name" value="CheY-like"/>
    <property type="match status" value="1"/>
</dbReference>
<feature type="domain" description="HTH araC/xylS-type" evidence="4">
    <location>
        <begin position="142"/>
        <end position="240"/>
    </location>
</feature>
<keyword evidence="3" id="KW-0804">Transcription</keyword>
<dbReference type="GO" id="GO:0000160">
    <property type="term" value="P:phosphorelay signal transduction system"/>
    <property type="evidence" value="ECO:0007669"/>
    <property type="project" value="InterPro"/>
</dbReference>
<keyword evidence="1" id="KW-0805">Transcription regulation</keyword>
<dbReference type="InterPro" id="IPR009057">
    <property type="entry name" value="Homeodomain-like_sf"/>
</dbReference>
<evidence type="ECO:0000313" key="6">
    <source>
        <dbReference type="EMBL" id="MPM09570.1"/>
    </source>
</evidence>
<dbReference type="PROSITE" id="PS50110">
    <property type="entry name" value="RESPONSE_REGULATORY"/>
    <property type="match status" value="1"/>
</dbReference>
<dbReference type="Gene3D" id="1.10.10.60">
    <property type="entry name" value="Homeodomain-like"/>
    <property type="match status" value="2"/>
</dbReference>
<proteinExistence type="predicted"/>
<dbReference type="SMART" id="SM00448">
    <property type="entry name" value="REC"/>
    <property type="match status" value="1"/>
</dbReference>
<dbReference type="SMART" id="SM00342">
    <property type="entry name" value="HTH_ARAC"/>
    <property type="match status" value="1"/>
</dbReference>
<dbReference type="PROSITE" id="PS01124">
    <property type="entry name" value="HTH_ARAC_FAMILY_2"/>
    <property type="match status" value="1"/>
</dbReference>
<keyword evidence="2" id="KW-0238">DNA-binding</keyword>
<reference evidence="6" key="1">
    <citation type="submission" date="2019-08" db="EMBL/GenBank/DDBJ databases">
        <authorList>
            <person name="Kucharzyk K."/>
            <person name="Murdoch R.W."/>
            <person name="Higgins S."/>
            <person name="Loffler F."/>
        </authorList>
    </citation>
    <scope>NUCLEOTIDE SEQUENCE</scope>
</reference>
<accession>A0A644X0A2</accession>
<dbReference type="Pfam" id="PF00072">
    <property type="entry name" value="Response_reg"/>
    <property type="match status" value="1"/>
</dbReference>
<dbReference type="InterPro" id="IPR001789">
    <property type="entry name" value="Sig_transdc_resp-reg_receiver"/>
</dbReference>
<dbReference type="GO" id="GO:0003700">
    <property type="term" value="F:DNA-binding transcription factor activity"/>
    <property type="evidence" value="ECO:0007669"/>
    <property type="project" value="InterPro"/>
</dbReference>
<dbReference type="AlphaFoldDB" id="A0A644X0A2"/>
<dbReference type="InterPro" id="IPR011006">
    <property type="entry name" value="CheY-like_superfamily"/>
</dbReference>
<dbReference type="InterPro" id="IPR018060">
    <property type="entry name" value="HTH_AraC"/>
</dbReference>
<evidence type="ECO:0000256" key="2">
    <source>
        <dbReference type="ARBA" id="ARBA00023125"/>
    </source>
</evidence>
<protein>
    <submittedName>
        <fullName evidence="6">Putative response regulatory protein</fullName>
    </submittedName>
</protein>
<dbReference type="PANTHER" id="PTHR43280:SF28">
    <property type="entry name" value="HTH-TYPE TRANSCRIPTIONAL ACTIVATOR RHAS"/>
    <property type="match status" value="1"/>
</dbReference>
<gene>
    <name evidence="6" type="ORF">SDC9_55891</name>
</gene>
<organism evidence="6">
    <name type="scientific">bioreactor metagenome</name>
    <dbReference type="NCBI Taxonomy" id="1076179"/>
    <lineage>
        <taxon>unclassified sequences</taxon>
        <taxon>metagenomes</taxon>
        <taxon>ecological metagenomes</taxon>
    </lineage>
</organism>
<evidence type="ECO:0000259" key="5">
    <source>
        <dbReference type="PROSITE" id="PS50110"/>
    </source>
</evidence>
<evidence type="ECO:0000259" key="4">
    <source>
        <dbReference type="PROSITE" id="PS01124"/>
    </source>
</evidence>
<dbReference type="SUPFAM" id="SSF46689">
    <property type="entry name" value="Homeodomain-like"/>
    <property type="match status" value="2"/>
</dbReference>
<dbReference type="EMBL" id="VSSQ01001585">
    <property type="protein sequence ID" value="MPM09570.1"/>
    <property type="molecule type" value="Genomic_DNA"/>
</dbReference>
<comment type="caution">
    <text evidence="6">The sequence shown here is derived from an EMBL/GenBank/DDBJ whole genome shotgun (WGS) entry which is preliminary data.</text>
</comment>
<dbReference type="CDD" id="cd17536">
    <property type="entry name" value="REC_YesN-like"/>
    <property type="match status" value="1"/>
</dbReference>
<dbReference type="Pfam" id="PF12833">
    <property type="entry name" value="HTH_18"/>
    <property type="match status" value="1"/>
</dbReference>
<evidence type="ECO:0000256" key="3">
    <source>
        <dbReference type="ARBA" id="ARBA00023163"/>
    </source>
</evidence>
<evidence type="ECO:0000256" key="1">
    <source>
        <dbReference type="ARBA" id="ARBA00023015"/>
    </source>
</evidence>
<dbReference type="PANTHER" id="PTHR43280">
    <property type="entry name" value="ARAC-FAMILY TRANSCRIPTIONAL REGULATOR"/>
    <property type="match status" value="1"/>
</dbReference>
<feature type="domain" description="Response regulatory" evidence="5">
    <location>
        <begin position="2"/>
        <end position="119"/>
    </location>
</feature>